<reference evidence="9 10" key="1">
    <citation type="submission" date="2019-04" db="EMBL/GenBank/DDBJ databases">
        <title>Azoarcus rhizosphaerae sp. nov. isolated from rhizosphere of Ficus religiosa.</title>
        <authorList>
            <person name="Lin S.-Y."/>
            <person name="Hameed A."/>
            <person name="Hsu Y.-H."/>
            <person name="Young C.-C."/>
        </authorList>
    </citation>
    <scope>NUCLEOTIDE SEQUENCE [LARGE SCALE GENOMIC DNA]</scope>
    <source>
        <strain evidence="9 10">CC-YHH848</strain>
    </source>
</reference>
<evidence type="ECO:0000256" key="4">
    <source>
        <dbReference type="ARBA" id="ARBA00022833"/>
    </source>
</evidence>
<feature type="transmembrane region" description="Helical" evidence="7">
    <location>
        <begin position="21"/>
        <end position="49"/>
    </location>
</feature>
<dbReference type="EMBL" id="SSOD01000021">
    <property type="protein sequence ID" value="THF56204.1"/>
    <property type="molecule type" value="Genomic_DNA"/>
</dbReference>
<keyword evidence="2" id="KW-0479">Metal-binding</keyword>
<keyword evidence="10" id="KW-1185">Reference proteome</keyword>
<evidence type="ECO:0000256" key="5">
    <source>
        <dbReference type="ARBA" id="ARBA00023049"/>
    </source>
</evidence>
<keyword evidence="3 6" id="KW-0378">Hydrolase</keyword>
<dbReference type="OrthoDB" id="9789270at2"/>
<dbReference type="Gene3D" id="3.30.2010.10">
    <property type="entry name" value="Metalloproteases ('zincins'), catalytic domain"/>
    <property type="match status" value="1"/>
</dbReference>
<evidence type="ECO:0000259" key="8">
    <source>
        <dbReference type="Pfam" id="PF01435"/>
    </source>
</evidence>
<dbReference type="GO" id="GO:0046872">
    <property type="term" value="F:metal ion binding"/>
    <property type="evidence" value="ECO:0007669"/>
    <property type="project" value="UniProtKB-KW"/>
</dbReference>
<comment type="caution">
    <text evidence="9">The sequence shown here is derived from an EMBL/GenBank/DDBJ whole genome shotgun (WGS) entry which is preliminary data.</text>
</comment>
<keyword evidence="5 6" id="KW-0482">Metalloprotease</keyword>
<gene>
    <name evidence="9" type="ORF">E6O51_19600</name>
</gene>
<evidence type="ECO:0000313" key="10">
    <source>
        <dbReference type="Proteomes" id="UP000307956"/>
    </source>
</evidence>
<proteinExistence type="inferred from homology"/>
<comment type="cofactor">
    <cofactor evidence="6">
        <name>Zn(2+)</name>
        <dbReference type="ChEBI" id="CHEBI:29105"/>
    </cofactor>
    <text evidence="6">Binds 1 zinc ion per subunit.</text>
</comment>
<keyword evidence="7" id="KW-0472">Membrane</keyword>
<accession>A0A4V3W9Q6</accession>
<evidence type="ECO:0000256" key="7">
    <source>
        <dbReference type="SAM" id="Phobius"/>
    </source>
</evidence>
<protein>
    <recommendedName>
        <fullName evidence="8">Peptidase M48 domain-containing protein</fullName>
    </recommendedName>
</protein>
<keyword evidence="7" id="KW-1133">Transmembrane helix</keyword>
<evidence type="ECO:0000256" key="1">
    <source>
        <dbReference type="ARBA" id="ARBA00022670"/>
    </source>
</evidence>
<dbReference type="AlphaFoldDB" id="A0A4V3W9Q6"/>
<name>A0A4V3W9Q6_9RHOO</name>
<evidence type="ECO:0000313" key="9">
    <source>
        <dbReference type="EMBL" id="THF56204.1"/>
    </source>
</evidence>
<dbReference type="GO" id="GO:0004222">
    <property type="term" value="F:metalloendopeptidase activity"/>
    <property type="evidence" value="ECO:0007669"/>
    <property type="project" value="InterPro"/>
</dbReference>
<dbReference type="CDD" id="cd07328">
    <property type="entry name" value="M48_Ste24p_like"/>
    <property type="match status" value="1"/>
</dbReference>
<comment type="similarity">
    <text evidence="6">Belongs to the peptidase M48 family.</text>
</comment>
<dbReference type="Proteomes" id="UP000307956">
    <property type="component" value="Unassembled WGS sequence"/>
</dbReference>
<evidence type="ECO:0000256" key="2">
    <source>
        <dbReference type="ARBA" id="ARBA00022723"/>
    </source>
</evidence>
<dbReference type="Pfam" id="PF01435">
    <property type="entry name" value="Peptidase_M48"/>
    <property type="match status" value="1"/>
</dbReference>
<evidence type="ECO:0000256" key="3">
    <source>
        <dbReference type="ARBA" id="ARBA00022801"/>
    </source>
</evidence>
<organism evidence="9 10">
    <name type="scientific">Pseudothauera rhizosphaerae</name>
    <dbReference type="NCBI Taxonomy" id="2565932"/>
    <lineage>
        <taxon>Bacteria</taxon>
        <taxon>Pseudomonadati</taxon>
        <taxon>Pseudomonadota</taxon>
        <taxon>Betaproteobacteria</taxon>
        <taxon>Rhodocyclales</taxon>
        <taxon>Zoogloeaceae</taxon>
        <taxon>Pseudothauera</taxon>
    </lineage>
</organism>
<dbReference type="InterPro" id="IPR001915">
    <property type="entry name" value="Peptidase_M48"/>
</dbReference>
<keyword evidence="1 6" id="KW-0645">Protease</keyword>
<sequence>MRPSCCAPSRLGIVYARLAARLTLAAGAGFLLFMLTCAGGLAAAAWGFYQGWEAGAPQTRAAWWLGALAALFGVRHVLGLSLLPVPGPRGIPLSHEAAGALRYRIDEVGRRLSVPPLDGVWITDEMNAAVLQRFSRGRIETHMMIGLPLAHCLSRRQFLAVLAHEFGHLVTQRQGFGARGACLRAWWLRVAEGVATRHPALAPWLDRRFRRYTLGMLRLSRLEEFEADAVAARLVGRRLLGEALIEVSEKDRFLREDYWPKVLAQCESAPEPCIRPYRDMGLGVAAGFHAHSVLHAGFCGSEAEDAGALHPTPADRLRALRVPTGEAVPPERSAAVHYLSALLPQLSWAFDRHWWNFAGRSWRRAYRQARHALAADDEPK</sequence>
<keyword evidence="7" id="KW-0812">Transmembrane</keyword>
<feature type="domain" description="Peptidase M48" evidence="8">
    <location>
        <begin position="142"/>
        <end position="321"/>
    </location>
</feature>
<feature type="transmembrane region" description="Helical" evidence="7">
    <location>
        <begin position="61"/>
        <end position="83"/>
    </location>
</feature>
<evidence type="ECO:0000256" key="6">
    <source>
        <dbReference type="RuleBase" id="RU003983"/>
    </source>
</evidence>
<dbReference type="GO" id="GO:0006508">
    <property type="term" value="P:proteolysis"/>
    <property type="evidence" value="ECO:0007669"/>
    <property type="project" value="UniProtKB-KW"/>
</dbReference>
<keyword evidence="4 6" id="KW-0862">Zinc</keyword>